<evidence type="ECO:0000256" key="1">
    <source>
        <dbReference type="SAM" id="SignalP"/>
    </source>
</evidence>
<proteinExistence type="predicted"/>
<feature type="non-terminal residue" evidence="2">
    <location>
        <position position="1"/>
    </location>
</feature>
<feature type="chain" id="PRO_5005538521" evidence="1">
    <location>
        <begin position="23"/>
        <end position="53"/>
    </location>
</feature>
<dbReference type="RefSeq" id="XP_014148956.1">
    <property type="nucleotide sequence ID" value="XM_014293481.1"/>
</dbReference>
<keyword evidence="1" id="KW-0732">Signal</keyword>
<dbReference type="EMBL" id="KQ243884">
    <property type="protein sequence ID" value="KNC75054.1"/>
    <property type="molecule type" value="Genomic_DNA"/>
</dbReference>
<feature type="signal peptide" evidence="1">
    <location>
        <begin position="1"/>
        <end position="22"/>
    </location>
</feature>
<gene>
    <name evidence="2" type="ORF">SARC_12416</name>
</gene>
<organism evidence="2 3">
    <name type="scientific">Sphaeroforma arctica JP610</name>
    <dbReference type="NCBI Taxonomy" id="667725"/>
    <lineage>
        <taxon>Eukaryota</taxon>
        <taxon>Ichthyosporea</taxon>
        <taxon>Ichthyophonida</taxon>
        <taxon>Sphaeroforma</taxon>
    </lineage>
</organism>
<dbReference type="AlphaFoldDB" id="A0A0L0FE66"/>
<reference evidence="2 3" key="1">
    <citation type="submission" date="2011-02" db="EMBL/GenBank/DDBJ databases">
        <title>The Genome Sequence of Sphaeroforma arctica JP610.</title>
        <authorList>
            <consortium name="The Broad Institute Genome Sequencing Platform"/>
            <person name="Russ C."/>
            <person name="Cuomo C."/>
            <person name="Young S.K."/>
            <person name="Zeng Q."/>
            <person name="Gargeya S."/>
            <person name="Alvarado L."/>
            <person name="Berlin A."/>
            <person name="Chapman S.B."/>
            <person name="Chen Z."/>
            <person name="Freedman E."/>
            <person name="Gellesch M."/>
            <person name="Goldberg J."/>
            <person name="Griggs A."/>
            <person name="Gujja S."/>
            <person name="Heilman E."/>
            <person name="Heiman D."/>
            <person name="Howarth C."/>
            <person name="Mehta T."/>
            <person name="Neiman D."/>
            <person name="Pearson M."/>
            <person name="Roberts A."/>
            <person name="Saif S."/>
            <person name="Shea T."/>
            <person name="Shenoy N."/>
            <person name="Sisk P."/>
            <person name="Stolte C."/>
            <person name="Sykes S."/>
            <person name="White J."/>
            <person name="Yandava C."/>
            <person name="Burger G."/>
            <person name="Gray M.W."/>
            <person name="Holland P.W.H."/>
            <person name="King N."/>
            <person name="Lang F.B.F."/>
            <person name="Roger A.J."/>
            <person name="Ruiz-Trillo I."/>
            <person name="Haas B."/>
            <person name="Nusbaum C."/>
            <person name="Birren B."/>
        </authorList>
    </citation>
    <scope>NUCLEOTIDE SEQUENCE [LARGE SCALE GENOMIC DNA]</scope>
    <source>
        <strain evidence="2 3">JP610</strain>
    </source>
</reference>
<evidence type="ECO:0000313" key="3">
    <source>
        <dbReference type="Proteomes" id="UP000054560"/>
    </source>
</evidence>
<protein>
    <submittedName>
        <fullName evidence="2">Uncharacterized protein</fullName>
    </submittedName>
</protein>
<dbReference type="GeneID" id="25912920"/>
<evidence type="ECO:0000313" key="2">
    <source>
        <dbReference type="EMBL" id="KNC75054.1"/>
    </source>
</evidence>
<accession>A0A0L0FE66</accession>
<sequence>RFFNSSLTFLPLSLSLRAPCLSSPTATGKASTANGQNSTAVPTVATLQPIVAI</sequence>
<keyword evidence="3" id="KW-1185">Reference proteome</keyword>
<name>A0A0L0FE66_9EUKA</name>
<dbReference type="Proteomes" id="UP000054560">
    <property type="component" value="Unassembled WGS sequence"/>
</dbReference>